<evidence type="ECO:0000256" key="5">
    <source>
        <dbReference type="ARBA" id="ARBA00023315"/>
    </source>
</evidence>
<comment type="catalytic activity">
    <reaction evidence="6">
        <text>N(2)-acetyl-L-ornithine + L-glutamate = N-acetyl-L-glutamate + L-ornithine</text>
        <dbReference type="Rhea" id="RHEA:15349"/>
        <dbReference type="ChEBI" id="CHEBI:29985"/>
        <dbReference type="ChEBI" id="CHEBI:44337"/>
        <dbReference type="ChEBI" id="CHEBI:46911"/>
        <dbReference type="ChEBI" id="CHEBI:57805"/>
        <dbReference type="EC" id="2.3.1.35"/>
    </reaction>
</comment>
<dbReference type="HAMAP" id="MF_01106">
    <property type="entry name" value="ArgJ"/>
    <property type="match status" value="1"/>
</dbReference>
<dbReference type="Proteomes" id="UP001231362">
    <property type="component" value="Unassembled WGS sequence"/>
</dbReference>
<dbReference type="Gene3D" id="3.60.70.12">
    <property type="entry name" value="L-amino peptidase D-ALA esterase/amidase"/>
    <property type="match status" value="1"/>
</dbReference>
<dbReference type="InterPro" id="IPR016117">
    <property type="entry name" value="ArgJ-like_dom_sf"/>
</dbReference>
<dbReference type="Gene3D" id="3.30.2330.10">
    <property type="entry name" value="arginine biosynthesis bifunctional protein suprefamily"/>
    <property type="match status" value="1"/>
</dbReference>
<feature type="binding site" evidence="6">
    <location>
        <position position="186"/>
    </location>
    <ligand>
        <name>substrate</name>
    </ligand>
</feature>
<dbReference type="RefSeq" id="WP_307148498.1">
    <property type="nucleotide sequence ID" value="NZ_JAUSTU010000001.1"/>
</dbReference>
<evidence type="ECO:0000256" key="1">
    <source>
        <dbReference type="ARBA" id="ARBA00006774"/>
    </source>
</evidence>
<protein>
    <recommendedName>
        <fullName evidence="6">Arginine biosynthesis bifunctional protein ArgJ</fullName>
    </recommendedName>
    <domain>
        <recommendedName>
            <fullName evidence="6">Glutamate N-acetyltransferase</fullName>
            <ecNumber evidence="6">2.3.1.35</ecNumber>
        </recommendedName>
        <alternativeName>
            <fullName evidence="6">Ornithine acetyltransferase</fullName>
            <shortName evidence="6">OATase</shortName>
        </alternativeName>
        <alternativeName>
            <fullName evidence="6">Ornithine transacetylase</fullName>
        </alternativeName>
    </domain>
    <domain>
        <recommendedName>
            <fullName evidence="6">Amino-acid acetyltransferase</fullName>
            <ecNumber evidence="6">2.3.1.1</ecNumber>
        </recommendedName>
        <alternativeName>
            <fullName evidence="6">N-acetylglutamate synthase</fullName>
            <shortName evidence="6">AGSase</shortName>
        </alternativeName>
    </domain>
    <component>
        <recommendedName>
            <fullName evidence="6">Arginine biosynthesis bifunctional protein ArgJ alpha chain</fullName>
        </recommendedName>
    </component>
    <component>
        <recommendedName>
            <fullName evidence="6">Arginine biosynthesis bifunctional protein ArgJ beta chain</fullName>
        </recommendedName>
    </component>
</protein>
<dbReference type="NCBIfam" id="NF003802">
    <property type="entry name" value="PRK05388.1"/>
    <property type="match status" value="1"/>
</dbReference>
<evidence type="ECO:0000256" key="3">
    <source>
        <dbReference type="ARBA" id="ARBA00022679"/>
    </source>
</evidence>
<keyword evidence="3 6" id="KW-0808">Transferase</keyword>
<evidence type="ECO:0000313" key="8">
    <source>
        <dbReference type="Proteomes" id="UP001231362"/>
    </source>
</evidence>
<dbReference type="Pfam" id="PF01960">
    <property type="entry name" value="ArgJ"/>
    <property type="match status" value="1"/>
</dbReference>
<keyword evidence="8" id="KW-1185">Reference proteome</keyword>
<feature type="chain" id="PRO_5044912292" description="Arginine biosynthesis bifunctional protein ArgJ beta chain" evidence="6">
    <location>
        <begin position="197"/>
        <end position="410"/>
    </location>
</feature>
<dbReference type="NCBIfam" id="TIGR00120">
    <property type="entry name" value="ArgJ"/>
    <property type="match status" value="1"/>
</dbReference>
<dbReference type="Gene3D" id="3.10.20.340">
    <property type="entry name" value="ArgJ beta chain, C-terminal domain"/>
    <property type="match status" value="1"/>
</dbReference>
<comment type="subunit">
    <text evidence="2 6">Heterotetramer of two alpha and two beta chains.</text>
</comment>
<dbReference type="CDD" id="cd02152">
    <property type="entry name" value="OAT"/>
    <property type="match status" value="1"/>
</dbReference>
<keyword evidence="6" id="KW-0028">Amino-acid biosynthesis</keyword>
<evidence type="ECO:0000313" key="7">
    <source>
        <dbReference type="EMBL" id="MDQ0153874.1"/>
    </source>
</evidence>
<reference evidence="7 8" key="1">
    <citation type="submission" date="2023-07" db="EMBL/GenBank/DDBJ databases">
        <title>Genomic Encyclopedia of Type Strains, Phase IV (KMG-IV): sequencing the most valuable type-strain genomes for metagenomic binning, comparative biology and taxonomic classification.</title>
        <authorList>
            <person name="Goeker M."/>
        </authorList>
    </citation>
    <scope>NUCLEOTIDE SEQUENCE [LARGE SCALE GENOMIC DNA]</scope>
    <source>
        <strain evidence="7 8">DSM 23948</strain>
    </source>
</reference>
<evidence type="ECO:0000256" key="4">
    <source>
        <dbReference type="ARBA" id="ARBA00022813"/>
    </source>
</evidence>
<comment type="function">
    <text evidence="6">Catalyzes two activities which are involved in the cyclic version of arginine biosynthesis: the synthesis of N-acetylglutamate from glutamate and acetyl-CoA as the acetyl donor, and of ornithine by transacetylation between N(2)-acetylornithine and glutamate.</text>
</comment>
<sequence length="410" mass="43899">MGTLTKASKIQELENGSILSPKGFKAGGIHAGLRYSKKDVGMIVSEVPANSAAVYTLNHFQAAPILVTKESLSTTGQLRAVVVNSACANACTGERGLLDAYEMREIAARKIDVQPELVAVASTGVIGDFMKMDKIRQGITQLELGVLDEDAKDFQTAILTTDTCMKKCGFQARIDGEIVKMGGAAKGSGMIHPNMATMLGFITTDANIAPEFLQQALREVTNHTFNQITVDGDTSTNDMVLVMANGLAEHSSLTPDHPEWETFLQLLSHTCESLAKQIAKDGEGATKLVEVEVVGAVSEEDARGVAKQIVGSNLVKTAIYGADANWGRIISAIGKAEAKVDPAKVSISIGPIKMLENSNPSVFSEEEATAYLQQDFIKIHVDLHLGEGMGKAWGCDLSYDYVKINASYRT</sequence>
<feature type="active site" description="Nucleophile" evidence="6">
    <location>
        <position position="197"/>
    </location>
</feature>
<feature type="chain" id="PRO_5044912291" description="Arginine biosynthesis bifunctional protein ArgJ alpha chain" evidence="6">
    <location>
        <begin position="1"/>
        <end position="196"/>
    </location>
</feature>
<accession>A0ABT9UYW2</accession>
<dbReference type="EMBL" id="JAUSTU010000001">
    <property type="protein sequence ID" value="MDQ0153874.1"/>
    <property type="molecule type" value="Genomic_DNA"/>
</dbReference>
<comment type="catalytic activity">
    <reaction evidence="6">
        <text>L-glutamate + acetyl-CoA = N-acetyl-L-glutamate + CoA + H(+)</text>
        <dbReference type="Rhea" id="RHEA:24292"/>
        <dbReference type="ChEBI" id="CHEBI:15378"/>
        <dbReference type="ChEBI" id="CHEBI:29985"/>
        <dbReference type="ChEBI" id="CHEBI:44337"/>
        <dbReference type="ChEBI" id="CHEBI:57287"/>
        <dbReference type="ChEBI" id="CHEBI:57288"/>
        <dbReference type="EC" id="2.3.1.1"/>
    </reaction>
</comment>
<feature type="binding site" evidence="6">
    <location>
        <position position="405"/>
    </location>
    <ligand>
        <name>substrate</name>
    </ligand>
</feature>
<evidence type="ECO:0000256" key="6">
    <source>
        <dbReference type="HAMAP-Rule" id="MF_01106"/>
    </source>
</evidence>
<dbReference type="PANTHER" id="PTHR23100:SF0">
    <property type="entry name" value="ARGININE BIOSYNTHESIS BIFUNCTIONAL PROTEIN ARGJ, MITOCHONDRIAL"/>
    <property type="match status" value="1"/>
</dbReference>
<dbReference type="InterPro" id="IPR042195">
    <property type="entry name" value="ArgJ_beta_C"/>
</dbReference>
<dbReference type="SUPFAM" id="SSF56266">
    <property type="entry name" value="DmpA/ArgJ-like"/>
    <property type="match status" value="1"/>
</dbReference>
<dbReference type="EC" id="2.3.1.35" evidence="6"/>
<keyword evidence="6" id="KW-0511">Multifunctional enzyme</keyword>
<feature type="site" description="Involved in the stabilization of negative charge on the oxyanion by the formation of the oxyanion hole" evidence="6">
    <location>
        <position position="124"/>
    </location>
</feature>
<evidence type="ECO:0000256" key="2">
    <source>
        <dbReference type="ARBA" id="ARBA00011475"/>
    </source>
</evidence>
<keyword evidence="6" id="KW-0963">Cytoplasm</keyword>
<feature type="binding site" evidence="6">
    <location>
        <position position="410"/>
    </location>
    <ligand>
        <name>substrate</name>
    </ligand>
</feature>
<comment type="pathway">
    <text evidence="6">Amino-acid biosynthesis; L-arginine biosynthesis; N(2)-acetyl-L-ornithine from L-glutamate: step 1/4.</text>
</comment>
<comment type="subcellular location">
    <subcellularLocation>
        <location evidence="6">Cytoplasm</location>
    </subcellularLocation>
</comment>
<comment type="caution">
    <text evidence="7">The sequence shown here is derived from an EMBL/GenBank/DDBJ whole genome shotgun (WGS) entry which is preliminary data.</text>
</comment>
<feature type="site" description="Cleavage; by autolysis" evidence="6">
    <location>
        <begin position="196"/>
        <end position="197"/>
    </location>
</feature>
<dbReference type="GO" id="GO:0004358">
    <property type="term" value="F:L-glutamate N-acetyltransferase activity, acting on acetyl-L-ornithine as donor"/>
    <property type="evidence" value="ECO:0007669"/>
    <property type="project" value="UniProtKB-EC"/>
</dbReference>
<feature type="binding site" evidence="6">
    <location>
        <position position="160"/>
    </location>
    <ligand>
        <name>substrate</name>
    </ligand>
</feature>
<feature type="binding site" evidence="6">
    <location>
        <position position="197"/>
    </location>
    <ligand>
        <name>substrate</name>
    </ligand>
</feature>
<dbReference type="EC" id="2.3.1.1" evidence="6"/>
<keyword evidence="6" id="KW-0055">Arginine biosynthesis</keyword>
<dbReference type="PANTHER" id="PTHR23100">
    <property type="entry name" value="ARGININE BIOSYNTHESIS BIFUNCTIONAL PROTEIN ARGJ"/>
    <property type="match status" value="1"/>
</dbReference>
<keyword evidence="4 6" id="KW-0068">Autocatalytic cleavage</keyword>
<proteinExistence type="inferred from homology"/>
<feature type="binding site" evidence="6">
    <location>
        <position position="283"/>
    </location>
    <ligand>
        <name>substrate</name>
    </ligand>
</feature>
<name>A0ABT9UYW2_9BACL</name>
<comment type="pathway">
    <text evidence="6">Amino-acid biosynthesis; L-arginine biosynthesis; L-ornithine and N-acetyl-L-glutamate from L-glutamate and N(2)-acetyl-L-ornithine (cyclic): step 1/1.</text>
</comment>
<feature type="site" description="Involved in the stabilization of negative charge on the oxyanion by the formation of the oxyanion hole" evidence="6">
    <location>
        <position position="123"/>
    </location>
</feature>
<organism evidence="7 8">
    <name type="scientific">Anoxybacillus andreesenii</name>
    <dbReference type="NCBI Taxonomy" id="1325932"/>
    <lineage>
        <taxon>Bacteria</taxon>
        <taxon>Bacillati</taxon>
        <taxon>Bacillota</taxon>
        <taxon>Bacilli</taxon>
        <taxon>Bacillales</taxon>
        <taxon>Anoxybacillaceae</taxon>
        <taxon>Anoxybacillus</taxon>
    </lineage>
</organism>
<keyword evidence="5 6" id="KW-0012">Acyltransferase</keyword>
<dbReference type="InterPro" id="IPR002813">
    <property type="entry name" value="Arg_biosynth_ArgJ"/>
</dbReference>
<gene>
    <name evidence="6" type="primary">argJ</name>
    <name evidence="7" type="ORF">J2S07_000172</name>
</gene>
<comment type="similarity">
    <text evidence="1 6">Belongs to the ArgJ family.</text>
</comment>